<protein>
    <recommendedName>
        <fullName evidence="6">Photosystem reaction center subunit H</fullName>
    </recommendedName>
</protein>
<evidence type="ECO:0000256" key="1">
    <source>
        <dbReference type="SAM" id="MobiDB-lite"/>
    </source>
</evidence>
<evidence type="ECO:0000259" key="2">
    <source>
        <dbReference type="Pfam" id="PF05239"/>
    </source>
</evidence>
<dbReference type="PANTHER" id="PTHR38463:SF1">
    <property type="entry name" value="STRESS RESPONSE PROTEIN YSNF"/>
    <property type="match status" value="1"/>
</dbReference>
<dbReference type="InterPro" id="IPR052967">
    <property type="entry name" value="Stress_Response_Assoc"/>
</dbReference>
<dbReference type="GO" id="GO:0019684">
    <property type="term" value="P:photosynthesis, light reaction"/>
    <property type="evidence" value="ECO:0007669"/>
    <property type="project" value="InterPro"/>
</dbReference>
<keyword evidence="5" id="KW-1185">Reference proteome</keyword>
<proteinExistence type="predicted"/>
<dbReference type="InterPro" id="IPR014747">
    <property type="entry name" value="Bac_photo_RC_H_C"/>
</dbReference>
<dbReference type="PANTHER" id="PTHR38463">
    <property type="entry name" value="STRESS RESPONSE PROTEIN YSNF"/>
    <property type="match status" value="1"/>
</dbReference>
<accession>A0A0K1JDS0</accession>
<dbReference type="InterPro" id="IPR011033">
    <property type="entry name" value="PRC_barrel-like_sf"/>
</dbReference>
<gene>
    <name evidence="4" type="ORF">VV02_00660</name>
</gene>
<feature type="region of interest" description="Disordered" evidence="1">
    <location>
        <begin position="219"/>
        <end position="239"/>
    </location>
</feature>
<dbReference type="Gene3D" id="3.90.50.10">
    <property type="entry name" value="Photosynthetic Reaction Center, subunit H, domain 2"/>
    <property type="match status" value="1"/>
</dbReference>
<sequence length="239" mass="26720">MTIAQQDISRILDQPVQTSSGEKIGKAGQVYVDDRTGEPAWVTVNTGLFGSKQSFVPLAKARVDEGGLTVGYDKDRVKDAPQVDGEEHLSPQQEEQLYRHYRLEYGADDSAPAASGSATDDATRSEERLNVGTRRQERGRARLRKHVVTEQQHVSVPITREEVTVEREPITASDREAALPGHELSEEEREVVLYEDAPVVEKETVPVERVRLAKTQVTEQAQLSEEVRSEHIEVDRDPL</sequence>
<organism evidence="4 5">
    <name type="scientific">Luteipulveratus mongoliensis</name>
    <dbReference type="NCBI Taxonomy" id="571913"/>
    <lineage>
        <taxon>Bacteria</taxon>
        <taxon>Bacillati</taxon>
        <taxon>Actinomycetota</taxon>
        <taxon>Actinomycetes</taxon>
        <taxon>Micrococcales</taxon>
        <taxon>Dermacoccaceae</taxon>
        <taxon>Luteipulveratus</taxon>
    </lineage>
</organism>
<dbReference type="Pfam" id="PF09557">
    <property type="entry name" value="DUF2382"/>
    <property type="match status" value="1"/>
</dbReference>
<dbReference type="OrthoDB" id="3712018at2"/>
<dbReference type="GO" id="GO:0030077">
    <property type="term" value="C:plasma membrane light-harvesting complex"/>
    <property type="evidence" value="ECO:0007669"/>
    <property type="project" value="InterPro"/>
</dbReference>
<dbReference type="InterPro" id="IPR019060">
    <property type="entry name" value="DUF2382"/>
</dbReference>
<dbReference type="EMBL" id="CP011112">
    <property type="protein sequence ID" value="AKU14730.1"/>
    <property type="molecule type" value="Genomic_DNA"/>
</dbReference>
<evidence type="ECO:0000313" key="4">
    <source>
        <dbReference type="EMBL" id="AKU14730.1"/>
    </source>
</evidence>
<feature type="compositionally biased region" description="Low complexity" evidence="1">
    <location>
        <begin position="108"/>
        <end position="120"/>
    </location>
</feature>
<feature type="domain" description="DUF2382" evidence="3">
    <location>
        <begin position="123"/>
        <end position="234"/>
    </location>
</feature>
<evidence type="ECO:0000313" key="5">
    <source>
        <dbReference type="Proteomes" id="UP000066480"/>
    </source>
</evidence>
<dbReference type="STRING" id="571913.VV02_00660"/>
<dbReference type="KEGG" id="lmoi:VV02_00660"/>
<dbReference type="PATRIC" id="fig|571913.6.peg.131"/>
<feature type="compositionally biased region" description="Basic and acidic residues" evidence="1">
    <location>
        <begin position="121"/>
        <end position="140"/>
    </location>
</feature>
<feature type="region of interest" description="Disordered" evidence="1">
    <location>
        <begin position="108"/>
        <end position="140"/>
    </location>
</feature>
<dbReference type="SUPFAM" id="SSF50346">
    <property type="entry name" value="PRC-barrel domain"/>
    <property type="match status" value="1"/>
</dbReference>
<dbReference type="InterPro" id="IPR027275">
    <property type="entry name" value="PRC-brl_dom"/>
</dbReference>
<feature type="domain" description="PRC-barrel" evidence="2">
    <location>
        <begin position="8"/>
        <end position="76"/>
    </location>
</feature>
<name>A0A0K1JDS0_9MICO</name>
<dbReference type="Pfam" id="PF05239">
    <property type="entry name" value="PRC"/>
    <property type="match status" value="1"/>
</dbReference>
<dbReference type="AlphaFoldDB" id="A0A0K1JDS0"/>
<feature type="compositionally biased region" description="Basic and acidic residues" evidence="1">
    <location>
        <begin position="225"/>
        <end position="239"/>
    </location>
</feature>
<evidence type="ECO:0000259" key="3">
    <source>
        <dbReference type="Pfam" id="PF09557"/>
    </source>
</evidence>
<evidence type="ECO:0008006" key="6">
    <source>
        <dbReference type="Google" id="ProtNLM"/>
    </source>
</evidence>
<dbReference type="Proteomes" id="UP000066480">
    <property type="component" value="Chromosome"/>
</dbReference>
<dbReference type="RefSeq" id="WP_052589257.1">
    <property type="nucleotide sequence ID" value="NZ_CP011112.1"/>
</dbReference>
<reference evidence="4 5" key="1">
    <citation type="submission" date="2015-03" db="EMBL/GenBank/DDBJ databases">
        <title>Luteipulveratus halotolerans sp. nov., a novel actinobacterium (Dermacoccaceae) from Sarawak, Malaysia.</title>
        <authorList>
            <person name="Juboi H."/>
            <person name="Basik A."/>
            <person name="Shamsul S.S."/>
            <person name="Arnold P."/>
            <person name="Schmitt E.K."/>
            <person name="Sanglier J.-J."/>
            <person name="Yeo T."/>
        </authorList>
    </citation>
    <scope>NUCLEOTIDE SEQUENCE [LARGE SCALE GENOMIC DNA]</scope>
    <source>
        <strain evidence="4 5">MN07-A0370</strain>
    </source>
</reference>